<dbReference type="SUPFAM" id="SSF56281">
    <property type="entry name" value="Metallo-hydrolase/oxidoreductase"/>
    <property type="match status" value="1"/>
</dbReference>
<proteinExistence type="predicted"/>
<dbReference type="PANTHER" id="PTHR43546">
    <property type="entry name" value="UPF0173 METAL-DEPENDENT HYDROLASE MJ1163-RELATED"/>
    <property type="match status" value="1"/>
</dbReference>
<dbReference type="OrthoDB" id="3204284at2"/>
<dbReference type="EMBL" id="CP011801">
    <property type="protein sequence ID" value="ALA59218.1"/>
    <property type="molecule type" value="Genomic_DNA"/>
</dbReference>
<organism evidence="2 3">
    <name type="scientific">Nitrospira moscoviensis</name>
    <dbReference type="NCBI Taxonomy" id="42253"/>
    <lineage>
        <taxon>Bacteria</taxon>
        <taxon>Pseudomonadati</taxon>
        <taxon>Nitrospirota</taxon>
        <taxon>Nitrospiria</taxon>
        <taxon>Nitrospirales</taxon>
        <taxon>Nitrospiraceae</taxon>
        <taxon>Nitrospira</taxon>
    </lineage>
</organism>
<dbReference type="Pfam" id="PF12706">
    <property type="entry name" value="Lactamase_B_2"/>
    <property type="match status" value="1"/>
</dbReference>
<accession>A0A0K2GE43</accession>
<dbReference type="InterPro" id="IPR001279">
    <property type="entry name" value="Metallo-B-lactamas"/>
</dbReference>
<dbReference type="GO" id="GO:0016787">
    <property type="term" value="F:hydrolase activity"/>
    <property type="evidence" value="ECO:0007669"/>
    <property type="project" value="UniProtKB-KW"/>
</dbReference>
<dbReference type="InterPro" id="IPR050114">
    <property type="entry name" value="UPF0173_UPF0282_UlaG_hydrolase"/>
</dbReference>
<dbReference type="KEGG" id="nmv:NITMOv2_2809"/>
<protein>
    <submittedName>
        <fullName evidence="2">Putative metal-dependent hydrolase</fullName>
    </submittedName>
</protein>
<dbReference type="STRING" id="42253.NITMOv2_2809"/>
<keyword evidence="3" id="KW-1185">Reference proteome</keyword>
<sequence>MKTETLLILPSKERSANLETGSLQFIGNATVLIRFGGVTILTDPTFIHRHERVSIGYGLHSTRLTDPAMEIGELPPLDLVVLSHFHGDHFDQVAERELDKSLPIVTTREAATALQRRGFRQSKPLDTWASVAVEKGEARLRITALPGRHGPPFADLLLPDVMGSLLEFHSPQAQPFRLYITGDTLLFDDLKEIPRRYPAIDLALLHLGGTRVLGILVTMDAEQGVGMMKLVRPLRAIPIHYNDYDVFKSPLTDFQQAIDAAGFQDRLHYLRHGETYTFRLSRQAAA</sequence>
<dbReference type="PATRIC" id="fig|42253.5.peg.2777"/>
<name>A0A0K2GE43_NITMO</name>
<dbReference type="PANTHER" id="PTHR43546:SF7">
    <property type="entry name" value="METALLO-BETA-LACTAMASE DOMAIN-CONTAINING PROTEIN"/>
    <property type="match status" value="1"/>
</dbReference>
<evidence type="ECO:0000313" key="3">
    <source>
        <dbReference type="Proteomes" id="UP000069205"/>
    </source>
</evidence>
<feature type="domain" description="Metallo-beta-lactamase" evidence="1">
    <location>
        <begin position="40"/>
        <end position="241"/>
    </location>
</feature>
<evidence type="ECO:0000259" key="1">
    <source>
        <dbReference type="Pfam" id="PF12706"/>
    </source>
</evidence>
<dbReference type="RefSeq" id="WP_053380279.1">
    <property type="nucleotide sequence ID" value="NZ_CP011801.1"/>
</dbReference>
<gene>
    <name evidence="2" type="ORF">NITMOv2_2809</name>
</gene>
<keyword evidence="2" id="KW-0378">Hydrolase</keyword>
<dbReference type="Gene3D" id="3.60.15.10">
    <property type="entry name" value="Ribonuclease Z/Hydroxyacylglutathione hydrolase-like"/>
    <property type="match status" value="1"/>
</dbReference>
<dbReference type="AlphaFoldDB" id="A0A0K2GE43"/>
<dbReference type="InterPro" id="IPR036866">
    <property type="entry name" value="RibonucZ/Hydroxyglut_hydro"/>
</dbReference>
<reference evidence="2 3" key="1">
    <citation type="journal article" date="2015" name="Proc. Natl. Acad. Sci. U.S.A.">
        <title>Expanded metabolic versatility of ubiquitous nitrite-oxidizing bacteria from the genus Nitrospira.</title>
        <authorList>
            <person name="Koch H."/>
            <person name="Lucker S."/>
            <person name="Albertsen M."/>
            <person name="Kitzinger K."/>
            <person name="Herbold C."/>
            <person name="Spieck E."/>
            <person name="Nielsen P.H."/>
            <person name="Wagner M."/>
            <person name="Daims H."/>
        </authorList>
    </citation>
    <scope>NUCLEOTIDE SEQUENCE [LARGE SCALE GENOMIC DNA]</scope>
    <source>
        <strain evidence="2 3">NSP M-1</strain>
    </source>
</reference>
<evidence type="ECO:0000313" key="2">
    <source>
        <dbReference type="EMBL" id="ALA59218.1"/>
    </source>
</evidence>
<dbReference type="Proteomes" id="UP000069205">
    <property type="component" value="Chromosome"/>
</dbReference>